<dbReference type="Gramene" id="EFJ18554">
    <property type="protein sequence ID" value="EFJ18554"/>
    <property type="gene ID" value="SELMODRAFT_419994"/>
</dbReference>
<sequence length="111" mass="12553">MRFAALINQKCHVKNKDLDGIYVSKKGLHAMRFTALINQVRCSHQPELDAPVLASFLEVNSDENLGGVAHATHDLRIQHCHHQIHWVRARSHAAILHDLLQFLFGCVVDTN</sequence>
<name>D8SA79_SELML</name>
<organism evidence="2">
    <name type="scientific">Selaginella moellendorffii</name>
    <name type="common">Spikemoss</name>
    <dbReference type="NCBI Taxonomy" id="88036"/>
    <lineage>
        <taxon>Eukaryota</taxon>
        <taxon>Viridiplantae</taxon>
        <taxon>Streptophyta</taxon>
        <taxon>Embryophyta</taxon>
        <taxon>Tracheophyta</taxon>
        <taxon>Lycopodiopsida</taxon>
        <taxon>Selaginellales</taxon>
        <taxon>Selaginellaceae</taxon>
        <taxon>Selaginella</taxon>
    </lineage>
</organism>
<proteinExistence type="predicted"/>
<gene>
    <name evidence="1" type="ORF">SELMODRAFT_419994</name>
</gene>
<dbReference type="KEGG" id="smo:SELMODRAFT_419994"/>
<evidence type="ECO:0000313" key="2">
    <source>
        <dbReference type="Proteomes" id="UP000001514"/>
    </source>
</evidence>
<dbReference type="Proteomes" id="UP000001514">
    <property type="component" value="Unassembled WGS sequence"/>
</dbReference>
<evidence type="ECO:0000313" key="1">
    <source>
        <dbReference type="EMBL" id="EFJ18554.1"/>
    </source>
</evidence>
<accession>D8SA79</accession>
<dbReference type="EMBL" id="GL377609">
    <property type="protein sequence ID" value="EFJ18554.1"/>
    <property type="molecule type" value="Genomic_DNA"/>
</dbReference>
<dbReference type="AlphaFoldDB" id="D8SA79"/>
<keyword evidence="2" id="KW-1185">Reference proteome</keyword>
<dbReference type="InParanoid" id="D8SA79"/>
<reference evidence="1 2" key="1">
    <citation type="journal article" date="2011" name="Science">
        <title>The Selaginella genome identifies genetic changes associated with the evolution of vascular plants.</title>
        <authorList>
            <person name="Banks J.A."/>
            <person name="Nishiyama T."/>
            <person name="Hasebe M."/>
            <person name="Bowman J.L."/>
            <person name="Gribskov M."/>
            <person name="dePamphilis C."/>
            <person name="Albert V.A."/>
            <person name="Aono N."/>
            <person name="Aoyama T."/>
            <person name="Ambrose B.A."/>
            <person name="Ashton N.W."/>
            <person name="Axtell M.J."/>
            <person name="Barker E."/>
            <person name="Barker M.S."/>
            <person name="Bennetzen J.L."/>
            <person name="Bonawitz N.D."/>
            <person name="Chapple C."/>
            <person name="Cheng C."/>
            <person name="Correa L.G."/>
            <person name="Dacre M."/>
            <person name="DeBarry J."/>
            <person name="Dreyer I."/>
            <person name="Elias M."/>
            <person name="Engstrom E.M."/>
            <person name="Estelle M."/>
            <person name="Feng L."/>
            <person name="Finet C."/>
            <person name="Floyd S.K."/>
            <person name="Frommer W.B."/>
            <person name="Fujita T."/>
            <person name="Gramzow L."/>
            <person name="Gutensohn M."/>
            <person name="Harholt J."/>
            <person name="Hattori M."/>
            <person name="Heyl A."/>
            <person name="Hirai T."/>
            <person name="Hiwatashi Y."/>
            <person name="Ishikawa M."/>
            <person name="Iwata M."/>
            <person name="Karol K.G."/>
            <person name="Koehler B."/>
            <person name="Kolukisaoglu U."/>
            <person name="Kubo M."/>
            <person name="Kurata T."/>
            <person name="Lalonde S."/>
            <person name="Li K."/>
            <person name="Li Y."/>
            <person name="Litt A."/>
            <person name="Lyons E."/>
            <person name="Manning G."/>
            <person name="Maruyama T."/>
            <person name="Michael T.P."/>
            <person name="Mikami K."/>
            <person name="Miyazaki S."/>
            <person name="Morinaga S."/>
            <person name="Murata T."/>
            <person name="Mueller-Roeber B."/>
            <person name="Nelson D.R."/>
            <person name="Obara M."/>
            <person name="Oguri Y."/>
            <person name="Olmstead R.G."/>
            <person name="Onodera N."/>
            <person name="Petersen B.L."/>
            <person name="Pils B."/>
            <person name="Prigge M."/>
            <person name="Rensing S.A."/>
            <person name="Riano-Pachon D.M."/>
            <person name="Roberts A.W."/>
            <person name="Sato Y."/>
            <person name="Scheller H.V."/>
            <person name="Schulz B."/>
            <person name="Schulz C."/>
            <person name="Shakirov E.V."/>
            <person name="Shibagaki N."/>
            <person name="Shinohara N."/>
            <person name="Shippen D.E."/>
            <person name="Soerensen I."/>
            <person name="Sotooka R."/>
            <person name="Sugimoto N."/>
            <person name="Sugita M."/>
            <person name="Sumikawa N."/>
            <person name="Tanurdzic M."/>
            <person name="Theissen G."/>
            <person name="Ulvskov P."/>
            <person name="Wakazuki S."/>
            <person name="Weng J.K."/>
            <person name="Willats W.W."/>
            <person name="Wipf D."/>
            <person name="Wolf P.G."/>
            <person name="Yang L."/>
            <person name="Zimmer A.D."/>
            <person name="Zhu Q."/>
            <person name="Mitros T."/>
            <person name="Hellsten U."/>
            <person name="Loque D."/>
            <person name="Otillar R."/>
            <person name="Salamov A."/>
            <person name="Schmutz J."/>
            <person name="Shapiro H."/>
            <person name="Lindquist E."/>
            <person name="Lucas S."/>
            <person name="Rokhsar D."/>
            <person name="Grigoriev I.V."/>
        </authorList>
    </citation>
    <scope>NUCLEOTIDE SEQUENCE [LARGE SCALE GENOMIC DNA]</scope>
</reference>
<dbReference type="HOGENOM" id="CLU_2162779_0_0_1"/>
<protein>
    <submittedName>
        <fullName evidence="1">Uncharacterized protein</fullName>
    </submittedName>
</protein>